<feature type="transmembrane region" description="Helical" evidence="1">
    <location>
        <begin position="473"/>
        <end position="492"/>
    </location>
</feature>
<evidence type="ECO:0000313" key="2">
    <source>
        <dbReference type="EMBL" id="VVP09280.1"/>
    </source>
</evidence>
<comment type="caution">
    <text evidence="2">The sequence shown here is derived from an EMBL/GenBank/DDBJ whole genome shotgun (WGS) entry which is preliminary data.</text>
</comment>
<feature type="transmembrane region" description="Helical" evidence="1">
    <location>
        <begin position="657"/>
        <end position="675"/>
    </location>
</feature>
<dbReference type="Proteomes" id="UP000325779">
    <property type="component" value="Unassembled WGS sequence"/>
</dbReference>
<dbReference type="AlphaFoldDB" id="A0ABD7VHW3"/>
<keyword evidence="1" id="KW-0472">Membrane</keyword>
<feature type="transmembrane region" description="Helical" evidence="1">
    <location>
        <begin position="498"/>
        <end position="518"/>
    </location>
</feature>
<feature type="transmembrane region" description="Helical" evidence="1">
    <location>
        <begin position="444"/>
        <end position="461"/>
    </location>
</feature>
<evidence type="ECO:0000313" key="3">
    <source>
        <dbReference type="Proteomes" id="UP000325779"/>
    </source>
</evidence>
<organism evidence="2 3">
    <name type="scientific">Pseudomonas fluorescens</name>
    <dbReference type="NCBI Taxonomy" id="294"/>
    <lineage>
        <taxon>Bacteria</taxon>
        <taxon>Pseudomonadati</taxon>
        <taxon>Pseudomonadota</taxon>
        <taxon>Gammaproteobacteria</taxon>
        <taxon>Pseudomonadales</taxon>
        <taxon>Pseudomonadaceae</taxon>
        <taxon>Pseudomonas</taxon>
    </lineage>
</organism>
<protein>
    <submittedName>
        <fullName evidence="2">Uncharacterized protein</fullName>
    </submittedName>
</protein>
<feature type="transmembrane region" description="Helical" evidence="1">
    <location>
        <begin position="286"/>
        <end position="308"/>
    </location>
</feature>
<feature type="transmembrane region" description="Helical" evidence="1">
    <location>
        <begin position="329"/>
        <end position="351"/>
    </location>
</feature>
<proteinExistence type="predicted"/>
<keyword evidence="1" id="KW-1133">Transmembrane helix</keyword>
<keyword evidence="1" id="KW-0812">Transmembrane</keyword>
<gene>
    <name evidence="2" type="ORF">PS732_03285</name>
</gene>
<feature type="transmembrane region" description="Helical" evidence="1">
    <location>
        <begin position="6"/>
        <end position="26"/>
    </location>
</feature>
<feature type="transmembrane region" description="Helical" evidence="1">
    <location>
        <begin position="530"/>
        <end position="552"/>
    </location>
</feature>
<feature type="transmembrane region" description="Helical" evidence="1">
    <location>
        <begin position="631"/>
        <end position="650"/>
    </location>
</feature>
<feature type="transmembrane region" description="Helical" evidence="1">
    <location>
        <begin position="416"/>
        <end position="438"/>
    </location>
</feature>
<feature type="transmembrane region" description="Helical" evidence="1">
    <location>
        <begin position="38"/>
        <end position="55"/>
    </location>
</feature>
<feature type="transmembrane region" description="Helical" evidence="1">
    <location>
        <begin position="247"/>
        <end position="266"/>
    </location>
</feature>
<sequence length="859" mass="95673">MFNKKLSFLYLLFGVCVLGGVALVFYRSMGALPFIARALFVCVVVFVFAFAGWYASQALRQLGKAKYWLSGATLLFGLFLLGAFEPKSQSIESANVSYSDGKQIENVKPEVVDAWGRLANGYNLHPAYSDAVVRNALAATFLSQPKEIKLLFTKPSYALYQSDGKPTQSDGISVDLKAFDKNGHLGYSNTLTIPQKDFLNNKWVEKSVSMDAGIASIQVTVGTGPPGSTPYFDSTVVVFKISSAYDYFEFLGVVILVCIGFFVVALSLVMNFGKFFDGFKSRGKKISFFTCFNFLLFFACLVLVAYWCESRSVSVYYWDSRNYWEKTEVLYELLKAGLVMQAISTFLTAYAGEYSNLPAIGPALLSLITGSPTRVNYTLSITMLYAVPAYIMLAYIAKCLVNGGSLAYKADDKSWWILASFPVFFGLSNYFGTTLLLMPDIGGVVLYAGALLSAFTLVKAIQEEGPREKPWQISSTIVRSSITLGALFSLMFIFRRWYIFAVVGMAVAVLIIVLVDIVRAKFARDIIFRAISSAILIAFAVLPFLSWILFAWSRDFGQHDYSNLYASYRFPLSRDIEVFKVLFGFATPLLCIVGGVLLYFMGNARRLLFLLTFSTCMAWLLFYYVQSPSRHHFLLLMPMFGVFLAGLSMILARRFGFMASVGLTLILVLGGGLATRGVSDKYHNSFFASFNDWLPQQQVYKDGYIALSHWLVSPDNVQKKFCVIASDGAINQGIFTELWQIMPGASKHAYDQRLVSLGQVDTVDGPPKPPVRDCEIFLVGVPFLSHLRPGQQFTLEIIQQDMINGTGIGSAVDRTPTVFPMGDNVEIRAYQRVRNITDAEYDNLVKRFLDSKASQETQP</sequence>
<feature type="transmembrane region" description="Helical" evidence="1">
    <location>
        <begin position="578"/>
        <end position="600"/>
    </location>
</feature>
<feature type="transmembrane region" description="Helical" evidence="1">
    <location>
        <begin position="377"/>
        <end position="396"/>
    </location>
</feature>
<dbReference type="EMBL" id="CABVIJ010000014">
    <property type="protein sequence ID" value="VVP09280.1"/>
    <property type="molecule type" value="Genomic_DNA"/>
</dbReference>
<evidence type="ECO:0000256" key="1">
    <source>
        <dbReference type="SAM" id="Phobius"/>
    </source>
</evidence>
<reference evidence="2 3" key="1">
    <citation type="submission" date="2019-09" db="EMBL/GenBank/DDBJ databases">
        <authorList>
            <person name="Chandra G."/>
            <person name="Truman W A."/>
        </authorList>
    </citation>
    <scope>NUCLEOTIDE SEQUENCE [LARGE SCALE GENOMIC DNA]</scope>
    <source>
        <strain evidence="2">PS732</strain>
    </source>
</reference>
<feature type="transmembrane region" description="Helical" evidence="1">
    <location>
        <begin position="607"/>
        <end position="625"/>
    </location>
</feature>
<name>A0ABD7VHW3_PSEFL</name>
<dbReference type="RefSeq" id="WP_150597309.1">
    <property type="nucleotide sequence ID" value="NZ_CABVIJ010000014.1"/>
</dbReference>
<accession>A0ABD7VHW3</accession>